<evidence type="ECO:0000313" key="9">
    <source>
        <dbReference type="Proteomes" id="UP000799440"/>
    </source>
</evidence>
<dbReference type="Gene3D" id="3.40.50.620">
    <property type="entry name" value="HUPs"/>
    <property type="match status" value="1"/>
</dbReference>
<accession>A0A6A6VH75</accession>
<dbReference type="InterPro" id="IPR035959">
    <property type="entry name" value="RutC-like_sf"/>
</dbReference>
<dbReference type="GO" id="GO:0017183">
    <property type="term" value="P:protein histidyl modification to diphthamide"/>
    <property type="evidence" value="ECO:0007669"/>
    <property type="project" value="TreeGrafter"/>
</dbReference>
<evidence type="ECO:0000256" key="5">
    <source>
        <dbReference type="ARBA" id="ARBA00048108"/>
    </source>
</evidence>
<dbReference type="CDD" id="cd06155">
    <property type="entry name" value="eu_AANH_C_1"/>
    <property type="match status" value="1"/>
</dbReference>
<evidence type="ECO:0000256" key="3">
    <source>
        <dbReference type="ARBA" id="ARBA00029814"/>
    </source>
</evidence>
<feature type="region of interest" description="Disordered" evidence="6">
    <location>
        <begin position="535"/>
        <end position="559"/>
    </location>
</feature>
<feature type="region of interest" description="Disordered" evidence="6">
    <location>
        <begin position="260"/>
        <end position="281"/>
    </location>
</feature>
<evidence type="ECO:0000256" key="6">
    <source>
        <dbReference type="SAM" id="MobiDB-lite"/>
    </source>
</evidence>
<protein>
    <recommendedName>
        <fullName evidence="2">Diphthine--ammonia ligase</fullName>
        <ecNumber evidence="1">6.3.1.14</ecNumber>
    </recommendedName>
    <alternativeName>
        <fullName evidence="3">Diphthamide synthase</fullName>
    </alternativeName>
    <alternativeName>
        <fullName evidence="4">Diphthamide synthetase</fullName>
    </alternativeName>
</protein>
<sequence>MYQTVGHSLIPLYARALDLPLYRQEILGRAVNTERDYTSPDPNISAHGEEENDETESLVPLLKKVMAAHPDANAVSTGAILSTYQRTRVENVALRLGLTPLSFLWQYPVLPPYTQAGLLRDMEDVGMDARIIKVASGGLDAGFLWENVADSKTVTRLQRAMARFGENGDGAVLGEGGEFETLAVDGPGVLWKGRIEVLKEGDGVSVGEGGNAVFRGRDARVVMKEGVEGQGDGLEKLRIPDLWDDEFKKVLEKVSSLDLHSTNPRSSLSENPLPPTPTTLPTLLISSTPTTLTLSNLVPSPGLTTPTSQITSILSTLTSHLSTHNLTPAHILHVTILLRHISDFKTINAPYASYFNHSNPPTRVTISNGPRMPPGTDILLSVIASKHLQPGMRKGLHVQSRSYWAPANIGPYSQAITAPLLPDTNVSLAGEEQEEVSASETRDVQIVYLAGQIPLEPARMQLRQPSSSSSSSSGYVFASQATLALQHLFRVSRAVRVRWFTVGIAFLGRCPDDKEAARRASIVRSVWKETCTRTLGPETDVSDGEANNDDDESDENSAIDPWDLRNRISALQVDDTTHRAPVLDPTVLDRLPFTPTNSSQSWKPRRLPPVFSIEVQELPAGADIEWHSTGLSGSDLTGALTLVSSLLEKSTLTYLPKEKTVVVTMEIDGEGDGVEDVPARLEEMTDLLGLSREEKGFCWDHAVLYAGHGLEGRAGGHWDDCVEGLQWVPCFRVWGEGGEKVGGVVVLRGTVVP</sequence>
<dbReference type="InterPro" id="IPR002761">
    <property type="entry name" value="Diphthami_syn_dom"/>
</dbReference>
<dbReference type="InterPro" id="IPR006175">
    <property type="entry name" value="YjgF/YER057c/UK114"/>
</dbReference>
<dbReference type="InterPro" id="IPR014729">
    <property type="entry name" value="Rossmann-like_a/b/a_fold"/>
</dbReference>
<dbReference type="Proteomes" id="UP000799440">
    <property type="component" value="Unassembled WGS sequence"/>
</dbReference>
<dbReference type="SUPFAM" id="SSF52402">
    <property type="entry name" value="Adenine nucleotide alpha hydrolases-like"/>
    <property type="match status" value="1"/>
</dbReference>
<name>A0A6A6VH75_9PLEO</name>
<dbReference type="PANTHER" id="PTHR12196:SF2">
    <property type="entry name" value="DIPHTHINE--AMMONIA LIGASE"/>
    <property type="match status" value="1"/>
</dbReference>
<gene>
    <name evidence="8" type="ORF">M011DRAFT_398245</name>
</gene>
<dbReference type="OrthoDB" id="686384at2759"/>
<feature type="compositionally biased region" description="Acidic residues" evidence="6">
    <location>
        <begin position="540"/>
        <end position="557"/>
    </location>
</feature>
<evidence type="ECO:0000256" key="1">
    <source>
        <dbReference type="ARBA" id="ARBA00012089"/>
    </source>
</evidence>
<evidence type="ECO:0000259" key="7">
    <source>
        <dbReference type="Pfam" id="PF01902"/>
    </source>
</evidence>
<evidence type="ECO:0000256" key="4">
    <source>
        <dbReference type="ARBA" id="ARBA00031552"/>
    </source>
</evidence>
<dbReference type="SUPFAM" id="SSF55298">
    <property type="entry name" value="YjgF-like"/>
    <property type="match status" value="2"/>
</dbReference>
<dbReference type="EC" id="6.3.1.14" evidence="1"/>
<evidence type="ECO:0000256" key="2">
    <source>
        <dbReference type="ARBA" id="ARBA00018426"/>
    </source>
</evidence>
<dbReference type="InterPro" id="IPR030662">
    <property type="entry name" value="DPH6/MJ0570"/>
</dbReference>
<dbReference type="Gene3D" id="3.30.1330.40">
    <property type="entry name" value="RutC-like"/>
    <property type="match status" value="2"/>
</dbReference>
<dbReference type="CDD" id="cd01994">
    <property type="entry name" value="AANH_PF0828-like"/>
    <property type="match status" value="1"/>
</dbReference>
<dbReference type="EMBL" id="MU006565">
    <property type="protein sequence ID" value="KAF2749935.1"/>
    <property type="molecule type" value="Genomic_DNA"/>
</dbReference>
<dbReference type="PANTHER" id="PTHR12196">
    <property type="entry name" value="DOMAIN OF UNKNOWN FUNCTION 71 DUF71 -CONTAINING PROTEIN"/>
    <property type="match status" value="1"/>
</dbReference>
<keyword evidence="9" id="KW-1185">Reference proteome</keyword>
<dbReference type="Gene3D" id="3.90.1490.10">
    <property type="entry name" value="putative n-type atp pyrophosphatase, domain 2"/>
    <property type="match status" value="1"/>
</dbReference>
<dbReference type="GO" id="GO:0016787">
    <property type="term" value="F:hydrolase activity"/>
    <property type="evidence" value="ECO:0007669"/>
    <property type="project" value="UniProtKB-KW"/>
</dbReference>
<feature type="region of interest" description="Disordered" evidence="6">
    <location>
        <begin position="33"/>
        <end position="55"/>
    </location>
</feature>
<proteinExistence type="predicted"/>
<comment type="catalytic activity">
    <reaction evidence="5">
        <text>diphthine-[translation elongation factor 2] + NH4(+) + ATP = diphthamide-[translation elongation factor 2] + AMP + diphosphate + H(+)</text>
        <dbReference type="Rhea" id="RHEA:19753"/>
        <dbReference type="Rhea" id="RHEA-COMP:10172"/>
        <dbReference type="Rhea" id="RHEA-COMP:10174"/>
        <dbReference type="ChEBI" id="CHEBI:15378"/>
        <dbReference type="ChEBI" id="CHEBI:16692"/>
        <dbReference type="ChEBI" id="CHEBI:28938"/>
        <dbReference type="ChEBI" id="CHEBI:30616"/>
        <dbReference type="ChEBI" id="CHEBI:33019"/>
        <dbReference type="ChEBI" id="CHEBI:82696"/>
        <dbReference type="ChEBI" id="CHEBI:456215"/>
        <dbReference type="EC" id="6.3.1.14"/>
    </reaction>
</comment>
<reference evidence="8" key="1">
    <citation type="journal article" date="2020" name="Stud. Mycol.">
        <title>101 Dothideomycetes genomes: a test case for predicting lifestyles and emergence of pathogens.</title>
        <authorList>
            <person name="Haridas S."/>
            <person name="Albert R."/>
            <person name="Binder M."/>
            <person name="Bloem J."/>
            <person name="Labutti K."/>
            <person name="Salamov A."/>
            <person name="Andreopoulos B."/>
            <person name="Baker S."/>
            <person name="Barry K."/>
            <person name="Bills G."/>
            <person name="Bluhm B."/>
            <person name="Cannon C."/>
            <person name="Castanera R."/>
            <person name="Culley D."/>
            <person name="Daum C."/>
            <person name="Ezra D."/>
            <person name="Gonzalez J."/>
            <person name="Henrissat B."/>
            <person name="Kuo A."/>
            <person name="Liang C."/>
            <person name="Lipzen A."/>
            <person name="Lutzoni F."/>
            <person name="Magnuson J."/>
            <person name="Mondo S."/>
            <person name="Nolan M."/>
            <person name="Ohm R."/>
            <person name="Pangilinan J."/>
            <person name="Park H.-J."/>
            <person name="Ramirez L."/>
            <person name="Alfaro M."/>
            <person name="Sun H."/>
            <person name="Tritt A."/>
            <person name="Yoshinaga Y."/>
            <person name="Zwiers L.-H."/>
            <person name="Turgeon B."/>
            <person name="Goodwin S."/>
            <person name="Spatafora J."/>
            <person name="Crous P."/>
            <person name="Grigoriev I."/>
        </authorList>
    </citation>
    <scope>NUCLEOTIDE SEQUENCE</scope>
    <source>
        <strain evidence="8">CBS 119925</strain>
    </source>
</reference>
<organism evidence="8 9">
    <name type="scientific">Sporormia fimetaria CBS 119925</name>
    <dbReference type="NCBI Taxonomy" id="1340428"/>
    <lineage>
        <taxon>Eukaryota</taxon>
        <taxon>Fungi</taxon>
        <taxon>Dikarya</taxon>
        <taxon>Ascomycota</taxon>
        <taxon>Pezizomycotina</taxon>
        <taxon>Dothideomycetes</taxon>
        <taxon>Pleosporomycetidae</taxon>
        <taxon>Pleosporales</taxon>
        <taxon>Sporormiaceae</taxon>
        <taxon>Sporormia</taxon>
    </lineage>
</organism>
<evidence type="ECO:0000313" key="8">
    <source>
        <dbReference type="EMBL" id="KAF2749935.1"/>
    </source>
</evidence>
<dbReference type="Pfam" id="PF01902">
    <property type="entry name" value="Diphthami_syn_2"/>
    <property type="match status" value="1"/>
</dbReference>
<keyword evidence="8" id="KW-0378">Hydrolase</keyword>
<feature type="domain" description="Diphthamide synthase" evidence="7">
    <location>
        <begin position="47"/>
        <end position="199"/>
    </location>
</feature>
<dbReference type="AlphaFoldDB" id="A0A6A6VH75"/>
<dbReference type="GO" id="GO:0017178">
    <property type="term" value="F:diphthine-ammonia ligase activity"/>
    <property type="evidence" value="ECO:0007669"/>
    <property type="project" value="UniProtKB-EC"/>
</dbReference>
<dbReference type="Pfam" id="PF01042">
    <property type="entry name" value="Ribonuc_L-PSP"/>
    <property type="match status" value="1"/>
</dbReference>